<feature type="domain" description="GGDEF" evidence="8">
    <location>
        <begin position="841"/>
        <end position="974"/>
    </location>
</feature>
<dbReference type="InterPro" id="IPR001610">
    <property type="entry name" value="PAC"/>
</dbReference>
<feature type="transmembrane region" description="Helical" evidence="6">
    <location>
        <begin position="20"/>
        <end position="41"/>
    </location>
</feature>
<dbReference type="InterPro" id="IPR052155">
    <property type="entry name" value="Biofilm_reg_signaling"/>
</dbReference>
<comment type="caution">
    <text evidence="9">The sequence shown here is derived from an EMBL/GenBank/DDBJ whole genome shotgun (WGS) entry which is preliminary data.</text>
</comment>
<feature type="transmembrane region" description="Helical" evidence="6">
    <location>
        <begin position="48"/>
        <end position="64"/>
    </location>
</feature>
<keyword evidence="3 6" id="KW-0812">Transmembrane</keyword>
<sequence>MAFVSEQEHSTDNFSDGALFTRVVFVFVGCLFTALLAIYLLRQPGSSAFTWYANGLAITLLTLAPKSQRWVLLGTAFLAILLANILFGDALIQSILLSLANTSTIAAGTVALAYINRTSSPFISMPAFYLFVLLVVCLSPLLGALSGGYILHKALAIPFIDIVSNWYFGDVIGILAITPFSFVLLNRPYHLPSSLVSPKTLILIAGITLLCGYSLSHVAYPFIAIAFTLTLASSMLDRLSAFTSAFAVSLILDVLLVSPSTNLAEGVFETVSSHLLPPVAGAMLIGILLAVKSARLQQIQKMSDEKASLFSDAMDVSVVGMVMVLPDGQVMTTNRSFLAMVDMNADEMDGKDFNRFIFHSDRKIVHQHCHDLIMANASNFQVSARLLTKKKLVIWTQIGVSAVRDRWSGEVTSFIYQIRNIDKERRIDTERNLWSQKFEFALGINRITVYEMATNTKYIQLSENAFQAIGINALSIRKMYEWMARIHPEDLREYQHSMSQIGSEALAMEYRILDDNNTYRWIRDCSQPVENKNDDVVDTVIGTITDISHERNKAPESAHRNALNHQLEAGQIAIWEYHRDTDELIWDAEMHSLFGLTTNDTINKQSWRNLLHADYQRKFDALFVTTSPSKYSDHYQTDVLRTANLPEDTCYYIMIKATRDDPQRLVGICTPIPNIDSTTHHDTNSLLSAAIHASHDGIIVLDANLNIQSFNEQTYDIVHCNESDIGKPIDALFSLFDGDQLLSFEQILNSARGEYFSIDNVFWLQTATGIDIQIALCAKPALSNNNVLEGWIVTLQHISKASWVDVSNKHILVDTLTGLPNRKDFEGVLQHHIDALARKSAEHIVAVIKLKGLRTLSDLLGKPAGEQIIKSSALLLKTEIKSDEYLARIDDNKFAVLLPQHSLVDAKERAENITSRLDNLQYQHDSPSLGITSVIGLAVIDDQHTTALQSLYHADVALTSALQLPDVRVAAFDEYTLDKSHSFGNDNLLHQIDTAISNQAFTLLCMPIVAHRKDLPTWHEVLIRMITDEGKLLLPHIFFNAAEKTGRLINIERWVFCEVLETQGKALQEAGLSIAINISSPAFYDDDFIKYCIALVKKSPLPSSRLCIEIHQSTLVIDKAKAREIISSFRELGCEVAIDNFGSDVSVFSYLKTLNITMLKIDSSLISLMKSSRVEQRIVESIKQISDSMNVKTAAAKVNNEDDYQQVQRASLDYSQGYVYGEPMPLTRVISSSKVGMSHSFIYPKSAS</sequence>
<dbReference type="SUPFAM" id="SSF55785">
    <property type="entry name" value="PYP-like sensor domain (PAS domain)"/>
    <property type="match status" value="3"/>
</dbReference>
<evidence type="ECO:0000313" key="10">
    <source>
        <dbReference type="Proteomes" id="UP001149400"/>
    </source>
</evidence>
<dbReference type="SMART" id="SM00086">
    <property type="entry name" value="PAC"/>
    <property type="match status" value="2"/>
</dbReference>
<feature type="transmembrane region" description="Helical" evidence="6">
    <location>
        <begin position="163"/>
        <end position="182"/>
    </location>
</feature>
<feature type="transmembrane region" description="Helical" evidence="6">
    <location>
        <begin position="95"/>
        <end position="115"/>
    </location>
</feature>
<dbReference type="Pfam" id="PF13426">
    <property type="entry name" value="PAS_9"/>
    <property type="match status" value="2"/>
</dbReference>
<dbReference type="SUPFAM" id="SSF55073">
    <property type="entry name" value="Nucleotide cyclase"/>
    <property type="match status" value="1"/>
</dbReference>
<dbReference type="InterPro" id="IPR035919">
    <property type="entry name" value="EAL_sf"/>
</dbReference>
<dbReference type="CDD" id="cd01949">
    <property type="entry name" value="GGDEF"/>
    <property type="match status" value="1"/>
</dbReference>
<comment type="subcellular location">
    <subcellularLocation>
        <location evidence="1">Cell membrane</location>
        <topology evidence="1">Multi-pass membrane protein</topology>
    </subcellularLocation>
</comment>
<evidence type="ECO:0000313" key="9">
    <source>
        <dbReference type="EMBL" id="MDD1795429.1"/>
    </source>
</evidence>
<dbReference type="InterPro" id="IPR000160">
    <property type="entry name" value="GGDEF_dom"/>
</dbReference>
<dbReference type="InterPro" id="IPR013655">
    <property type="entry name" value="PAS_fold_3"/>
</dbReference>
<dbReference type="SUPFAM" id="SSF141868">
    <property type="entry name" value="EAL domain-like"/>
    <property type="match status" value="1"/>
</dbReference>
<evidence type="ECO:0000256" key="5">
    <source>
        <dbReference type="ARBA" id="ARBA00023136"/>
    </source>
</evidence>
<dbReference type="Proteomes" id="UP001149400">
    <property type="component" value="Unassembled WGS sequence"/>
</dbReference>
<proteinExistence type="predicted"/>
<evidence type="ECO:0000256" key="2">
    <source>
        <dbReference type="ARBA" id="ARBA00022475"/>
    </source>
</evidence>
<name>A0ABT5R574_9GAMM</name>
<dbReference type="NCBIfam" id="TIGR00229">
    <property type="entry name" value="sensory_box"/>
    <property type="match status" value="1"/>
</dbReference>
<evidence type="ECO:0000259" key="7">
    <source>
        <dbReference type="PROSITE" id="PS50883"/>
    </source>
</evidence>
<dbReference type="Pfam" id="PF08447">
    <property type="entry name" value="PAS_3"/>
    <property type="match status" value="1"/>
</dbReference>
<dbReference type="InterPro" id="IPR043128">
    <property type="entry name" value="Rev_trsase/Diguanyl_cyclase"/>
</dbReference>
<evidence type="ECO:0000259" key="8">
    <source>
        <dbReference type="PROSITE" id="PS50887"/>
    </source>
</evidence>
<keyword evidence="5 6" id="KW-0472">Membrane</keyword>
<dbReference type="Gene3D" id="3.20.20.450">
    <property type="entry name" value="EAL domain"/>
    <property type="match status" value="1"/>
</dbReference>
<dbReference type="Pfam" id="PF00990">
    <property type="entry name" value="GGDEF"/>
    <property type="match status" value="1"/>
</dbReference>
<dbReference type="SMART" id="SM00052">
    <property type="entry name" value="EAL"/>
    <property type="match status" value="1"/>
</dbReference>
<keyword evidence="10" id="KW-1185">Reference proteome</keyword>
<organism evidence="9 10">
    <name type="scientific">Enterovibrio gelatinilyticus</name>
    <dbReference type="NCBI Taxonomy" id="2899819"/>
    <lineage>
        <taxon>Bacteria</taxon>
        <taxon>Pseudomonadati</taxon>
        <taxon>Pseudomonadota</taxon>
        <taxon>Gammaproteobacteria</taxon>
        <taxon>Vibrionales</taxon>
        <taxon>Vibrionaceae</taxon>
        <taxon>Enterovibrio</taxon>
    </lineage>
</organism>
<dbReference type="EMBL" id="JAJUBC010000029">
    <property type="protein sequence ID" value="MDD1795429.1"/>
    <property type="molecule type" value="Genomic_DNA"/>
</dbReference>
<protein>
    <submittedName>
        <fullName evidence="9">EAL domain-containing protein</fullName>
    </submittedName>
</protein>
<feature type="transmembrane region" description="Helical" evidence="6">
    <location>
        <begin position="70"/>
        <end position="88"/>
    </location>
</feature>
<dbReference type="Gene3D" id="3.30.70.270">
    <property type="match status" value="1"/>
</dbReference>
<dbReference type="Gene3D" id="3.30.450.20">
    <property type="entry name" value="PAS domain"/>
    <property type="match status" value="4"/>
</dbReference>
<gene>
    <name evidence="9" type="ORF">LRP50_20055</name>
</gene>
<dbReference type="InterPro" id="IPR001633">
    <property type="entry name" value="EAL_dom"/>
</dbReference>
<feature type="transmembrane region" description="Helical" evidence="6">
    <location>
        <begin position="239"/>
        <end position="258"/>
    </location>
</feature>
<dbReference type="InterPro" id="IPR007895">
    <property type="entry name" value="MASE1"/>
</dbReference>
<keyword evidence="4 6" id="KW-1133">Transmembrane helix</keyword>
<feature type="transmembrane region" description="Helical" evidence="6">
    <location>
        <begin position="202"/>
        <end position="227"/>
    </location>
</feature>
<dbReference type="InterPro" id="IPR035965">
    <property type="entry name" value="PAS-like_dom_sf"/>
</dbReference>
<feature type="transmembrane region" description="Helical" evidence="6">
    <location>
        <begin position="278"/>
        <end position="295"/>
    </location>
</feature>
<feature type="domain" description="EAL" evidence="7">
    <location>
        <begin position="985"/>
        <end position="1237"/>
    </location>
</feature>
<evidence type="ECO:0000256" key="4">
    <source>
        <dbReference type="ARBA" id="ARBA00022989"/>
    </source>
</evidence>
<reference evidence="9" key="1">
    <citation type="submission" date="2021-12" db="EMBL/GenBank/DDBJ databases">
        <title>Enterovibrio ZSDZ35 sp. nov. and Enterovibrio ZSDZ42 sp. nov., isolated from coastal seawater in Qingdao.</title>
        <authorList>
            <person name="Zhang P."/>
        </authorList>
    </citation>
    <scope>NUCLEOTIDE SEQUENCE</scope>
    <source>
        <strain evidence="9">ZSDZ42</strain>
    </source>
</reference>
<dbReference type="NCBIfam" id="TIGR00254">
    <property type="entry name" value="GGDEF"/>
    <property type="match status" value="1"/>
</dbReference>
<evidence type="ECO:0000256" key="3">
    <source>
        <dbReference type="ARBA" id="ARBA00022692"/>
    </source>
</evidence>
<dbReference type="CDD" id="cd00130">
    <property type="entry name" value="PAS"/>
    <property type="match status" value="2"/>
</dbReference>
<dbReference type="RefSeq" id="WP_274166224.1">
    <property type="nucleotide sequence ID" value="NZ_JAJUBC010000029.1"/>
</dbReference>
<evidence type="ECO:0000256" key="1">
    <source>
        <dbReference type="ARBA" id="ARBA00004651"/>
    </source>
</evidence>
<evidence type="ECO:0000256" key="6">
    <source>
        <dbReference type="SAM" id="Phobius"/>
    </source>
</evidence>
<dbReference type="PROSITE" id="PS50883">
    <property type="entry name" value="EAL"/>
    <property type="match status" value="1"/>
</dbReference>
<dbReference type="Pfam" id="PF05231">
    <property type="entry name" value="MASE1"/>
    <property type="match status" value="1"/>
</dbReference>
<dbReference type="InterPro" id="IPR000014">
    <property type="entry name" value="PAS"/>
</dbReference>
<dbReference type="Pfam" id="PF00563">
    <property type="entry name" value="EAL"/>
    <property type="match status" value="1"/>
</dbReference>
<dbReference type="InterPro" id="IPR029787">
    <property type="entry name" value="Nucleotide_cyclase"/>
</dbReference>
<dbReference type="PANTHER" id="PTHR44757:SF2">
    <property type="entry name" value="BIOFILM ARCHITECTURE MAINTENANCE PROTEIN MBAA"/>
    <property type="match status" value="1"/>
</dbReference>
<dbReference type="CDD" id="cd01948">
    <property type="entry name" value="EAL"/>
    <property type="match status" value="1"/>
</dbReference>
<dbReference type="PANTHER" id="PTHR44757">
    <property type="entry name" value="DIGUANYLATE CYCLASE DGCP"/>
    <property type="match status" value="1"/>
</dbReference>
<dbReference type="PROSITE" id="PS50887">
    <property type="entry name" value="GGDEF"/>
    <property type="match status" value="1"/>
</dbReference>
<dbReference type="SMART" id="SM00091">
    <property type="entry name" value="PAS"/>
    <property type="match status" value="3"/>
</dbReference>
<accession>A0ABT5R574</accession>
<keyword evidence="2" id="KW-1003">Cell membrane</keyword>
<feature type="transmembrane region" description="Helical" evidence="6">
    <location>
        <begin position="127"/>
        <end position="151"/>
    </location>
</feature>
<dbReference type="SMART" id="SM00267">
    <property type="entry name" value="GGDEF"/>
    <property type="match status" value="1"/>
</dbReference>